<dbReference type="InterPro" id="IPR045063">
    <property type="entry name" value="Dynamin_N"/>
</dbReference>
<dbReference type="SUPFAM" id="SSF52540">
    <property type="entry name" value="P-loop containing nucleoside triphosphate hydrolases"/>
    <property type="match status" value="1"/>
</dbReference>
<protein>
    <recommendedName>
        <fullName evidence="1">Dynamin N-terminal domain-containing protein</fullName>
    </recommendedName>
</protein>
<evidence type="ECO:0000259" key="1">
    <source>
        <dbReference type="Pfam" id="PF00350"/>
    </source>
</evidence>
<dbReference type="PANTHER" id="PTHR43681">
    <property type="entry name" value="TRANSMEMBRANE GTPASE FZO"/>
    <property type="match status" value="1"/>
</dbReference>
<dbReference type="Pfam" id="PF00350">
    <property type="entry name" value="Dynamin_N"/>
    <property type="match status" value="1"/>
</dbReference>
<dbReference type="STRING" id="65357.A0A024GJV0"/>
<sequence length="567" mass="64259">MDRVLIHRYTLLLGGGIKIHRINGFMNAMRATRHSRITRRLRYCGHSTNTALTHPSKDEKWINLMKKTSILESGVLLPLNEKILGPLDRKNKFEKLPSLPFVFLLGNHSSGKSTFINYLLQRPVQSTGVAPTDDGFTIIAPGQQDIDQDGPALINDPDLGFSGLQSFGPALIQRTQLKVRKDIKLNFMLVDSPGMIDSPKANTQSWHPYDENQQTGELIRPDTIQNVRRRPAASNNFQYTYMQRDASNRGYEFADVVRWYAERADIILLFFDPDKPGTTGETLSVLTSALLGMDHKLHIVMNKVDQFTKIHDFARAYGSLCWNLSKVIPLKDLPRIYTMCIPVQKHQYDQARVENGLGTSLKDLDAMREQVIQEVMRAPERRVDNLITNLYDAARLLHMHATILESVRARYTRETWQRHALVASTFFGGNALAATAFIAGGPLGLDLSISILSCLASIGLLWNNHRSLQKLADNFLGDLFLNEEFRKQYGRQLAEGDEYVLALWKRILPCLQLSIRTLGLGRVPKIKKAEIDQIEYVLNHEIPALRRECAPADTSLVHQIAQMFRAH</sequence>
<dbReference type="InterPro" id="IPR051943">
    <property type="entry name" value="TRAFAC_Dynamin-like_GTPase"/>
</dbReference>
<gene>
    <name evidence="2" type="ORF">BN9_081440</name>
</gene>
<dbReference type="AlphaFoldDB" id="A0A024GJV0"/>
<organism evidence="2 3">
    <name type="scientific">Albugo candida</name>
    <dbReference type="NCBI Taxonomy" id="65357"/>
    <lineage>
        <taxon>Eukaryota</taxon>
        <taxon>Sar</taxon>
        <taxon>Stramenopiles</taxon>
        <taxon>Oomycota</taxon>
        <taxon>Peronosporomycetes</taxon>
        <taxon>Albuginales</taxon>
        <taxon>Albuginaceae</taxon>
        <taxon>Albugo</taxon>
    </lineage>
</organism>
<dbReference type="OrthoDB" id="1716625at2759"/>
<accession>A0A024GJV0</accession>
<reference evidence="2 3" key="1">
    <citation type="submission" date="2012-05" db="EMBL/GenBank/DDBJ databases">
        <title>Recombination and specialization in a pathogen metapopulation.</title>
        <authorList>
            <person name="Gardiner A."/>
            <person name="Kemen E."/>
            <person name="Schultz-Larsen T."/>
            <person name="MacLean D."/>
            <person name="Van Oosterhout C."/>
            <person name="Jones J.D.G."/>
        </authorList>
    </citation>
    <scope>NUCLEOTIDE SEQUENCE [LARGE SCALE GENOMIC DNA]</scope>
    <source>
        <strain evidence="2 3">Ac Nc2</strain>
    </source>
</reference>
<comment type="caution">
    <text evidence="2">The sequence shown here is derived from an EMBL/GenBank/DDBJ whole genome shotgun (WGS) entry which is preliminary data.</text>
</comment>
<dbReference type="InterPro" id="IPR027417">
    <property type="entry name" value="P-loop_NTPase"/>
</dbReference>
<dbReference type="EMBL" id="CAIX01000155">
    <property type="protein sequence ID" value="CCI47166.1"/>
    <property type="molecule type" value="Genomic_DNA"/>
</dbReference>
<evidence type="ECO:0000313" key="2">
    <source>
        <dbReference type="EMBL" id="CCI47166.1"/>
    </source>
</evidence>
<keyword evidence="3" id="KW-1185">Reference proteome</keyword>
<name>A0A024GJV0_9STRA</name>
<dbReference type="Proteomes" id="UP000053237">
    <property type="component" value="Unassembled WGS sequence"/>
</dbReference>
<evidence type="ECO:0000313" key="3">
    <source>
        <dbReference type="Proteomes" id="UP000053237"/>
    </source>
</evidence>
<dbReference type="InParanoid" id="A0A024GJV0"/>
<dbReference type="PANTHER" id="PTHR43681:SF1">
    <property type="entry name" value="SARCALUMENIN"/>
    <property type="match status" value="1"/>
</dbReference>
<proteinExistence type="predicted"/>
<dbReference type="Gene3D" id="3.40.50.300">
    <property type="entry name" value="P-loop containing nucleotide triphosphate hydrolases"/>
    <property type="match status" value="1"/>
</dbReference>
<feature type="domain" description="Dynamin N-terminal" evidence="1">
    <location>
        <begin position="103"/>
        <end position="285"/>
    </location>
</feature>